<keyword evidence="1" id="KW-0472">Membrane</keyword>
<proteinExistence type="predicted"/>
<gene>
    <name evidence="2" type="ORF">PLOB_00049537</name>
</gene>
<keyword evidence="1" id="KW-0812">Transmembrane</keyword>
<evidence type="ECO:0000313" key="2">
    <source>
        <dbReference type="EMBL" id="CAH3153192.1"/>
    </source>
</evidence>
<sequence length="140" mass="15928">MLLLHSFDTEDEDIEILLVDALSKILSSVELGFKIDLESLDEQTCIDFFRFSKNDLRVLHDALSIPAVYKCPNGTVAGGLEALLILLRRLTYPNRLCDLCQLFGRPEPELSMIIHEVTLFIYLFIFFEVGVGGWGQHYFG</sequence>
<comment type="caution">
    <text evidence="2">The sequence shown here is derived from an EMBL/GenBank/DDBJ whole genome shotgun (WGS) entry which is preliminary data.</text>
</comment>
<dbReference type="PANTHER" id="PTHR34615:SF1">
    <property type="entry name" value="PX DOMAIN-CONTAINING PROTEIN"/>
    <property type="match status" value="1"/>
</dbReference>
<protein>
    <submittedName>
        <fullName evidence="2">Uncharacterized protein</fullName>
    </submittedName>
</protein>
<evidence type="ECO:0000313" key="3">
    <source>
        <dbReference type="Proteomes" id="UP001159405"/>
    </source>
</evidence>
<evidence type="ECO:0000256" key="1">
    <source>
        <dbReference type="SAM" id="Phobius"/>
    </source>
</evidence>
<dbReference type="Proteomes" id="UP001159405">
    <property type="component" value="Unassembled WGS sequence"/>
</dbReference>
<keyword evidence="3" id="KW-1185">Reference proteome</keyword>
<reference evidence="2 3" key="1">
    <citation type="submission" date="2022-05" db="EMBL/GenBank/DDBJ databases">
        <authorList>
            <consortium name="Genoscope - CEA"/>
            <person name="William W."/>
        </authorList>
    </citation>
    <scope>NUCLEOTIDE SEQUENCE [LARGE SCALE GENOMIC DNA]</scope>
</reference>
<name>A0ABN8PXZ9_9CNID</name>
<keyword evidence="1" id="KW-1133">Transmembrane helix</keyword>
<organism evidence="2 3">
    <name type="scientific">Porites lobata</name>
    <dbReference type="NCBI Taxonomy" id="104759"/>
    <lineage>
        <taxon>Eukaryota</taxon>
        <taxon>Metazoa</taxon>
        <taxon>Cnidaria</taxon>
        <taxon>Anthozoa</taxon>
        <taxon>Hexacorallia</taxon>
        <taxon>Scleractinia</taxon>
        <taxon>Fungiina</taxon>
        <taxon>Poritidae</taxon>
        <taxon>Porites</taxon>
    </lineage>
</organism>
<feature type="transmembrane region" description="Helical" evidence="1">
    <location>
        <begin position="119"/>
        <end position="139"/>
    </location>
</feature>
<accession>A0ABN8PXZ9</accession>
<dbReference type="PANTHER" id="PTHR34615">
    <property type="entry name" value="PX DOMAIN-CONTAINING PROTEIN"/>
    <property type="match status" value="1"/>
</dbReference>
<dbReference type="EMBL" id="CALNXK010000096">
    <property type="protein sequence ID" value="CAH3153192.1"/>
    <property type="molecule type" value="Genomic_DNA"/>
</dbReference>